<accession>A0A7C9DPZ0</accession>
<feature type="compositionally biased region" description="Polar residues" evidence="1">
    <location>
        <begin position="63"/>
        <end position="82"/>
    </location>
</feature>
<reference evidence="2" key="1">
    <citation type="journal article" date="2013" name="J. Plant Res.">
        <title>Effect of fungi and light on seed germination of three Opuntia species from semiarid lands of central Mexico.</title>
        <authorList>
            <person name="Delgado-Sanchez P."/>
            <person name="Jimenez-Bremont J.F."/>
            <person name="Guerrero-Gonzalez Mde L."/>
            <person name="Flores J."/>
        </authorList>
    </citation>
    <scope>NUCLEOTIDE SEQUENCE</scope>
    <source>
        <tissue evidence="2">Cladode</tissue>
    </source>
</reference>
<evidence type="ECO:0000256" key="1">
    <source>
        <dbReference type="SAM" id="MobiDB-lite"/>
    </source>
</evidence>
<feature type="region of interest" description="Disordered" evidence="1">
    <location>
        <begin position="36"/>
        <end position="83"/>
    </location>
</feature>
<dbReference type="EMBL" id="GISG01127484">
    <property type="protein sequence ID" value="MBA4642189.1"/>
    <property type="molecule type" value="Transcribed_RNA"/>
</dbReference>
<dbReference type="AlphaFoldDB" id="A0A7C9DPZ0"/>
<organism evidence="2">
    <name type="scientific">Opuntia streptacantha</name>
    <name type="common">Prickly pear cactus</name>
    <name type="synonym">Opuntia cardona</name>
    <dbReference type="NCBI Taxonomy" id="393608"/>
    <lineage>
        <taxon>Eukaryota</taxon>
        <taxon>Viridiplantae</taxon>
        <taxon>Streptophyta</taxon>
        <taxon>Embryophyta</taxon>
        <taxon>Tracheophyta</taxon>
        <taxon>Spermatophyta</taxon>
        <taxon>Magnoliopsida</taxon>
        <taxon>eudicotyledons</taxon>
        <taxon>Gunneridae</taxon>
        <taxon>Pentapetalae</taxon>
        <taxon>Caryophyllales</taxon>
        <taxon>Cactineae</taxon>
        <taxon>Cactaceae</taxon>
        <taxon>Opuntioideae</taxon>
        <taxon>Opuntia</taxon>
    </lineage>
</organism>
<name>A0A7C9DPZ0_OPUST</name>
<feature type="compositionally biased region" description="Basic and acidic residues" evidence="1">
    <location>
        <begin position="48"/>
        <end position="60"/>
    </location>
</feature>
<evidence type="ECO:0000313" key="2">
    <source>
        <dbReference type="EMBL" id="MBA4642189.1"/>
    </source>
</evidence>
<proteinExistence type="predicted"/>
<reference evidence="2" key="2">
    <citation type="submission" date="2020-07" db="EMBL/GenBank/DDBJ databases">
        <authorList>
            <person name="Vera ALvarez R."/>
            <person name="Arias-Moreno D.M."/>
            <person name="Jimenez-Jacinto V."/>
            <person name="Jimenez-Bremont J.F."/>
            <person name="Swaminathan K."/>
            <person name="Moose S.P."/>
            <person name="Guerrero-Gonzalez M.L."/>
            <person name="Marino-Ramirez L."/>
            <person name="Landsman D."/>
            <person name="Rodriguez-Kessler M."/>
            <person name="Delgado-Sanchez P."/>
        </authorList>
    </citation>
    <scope>NUCLEOTIDE SEQUENCE</scope>
    <source>
        <tissue evidence="2">Cladode</tissue>
    </source>
</reference>
<protein>
    <submittedName>
        <fullName evidence="2">Uncharacterized protein</fullName>
    </submittedName>
</protein>
<sequence length="113" mass="11800">MATVAGESSSQNPKPKRSVAPVLICVREKAAAVAAVGDGSEAGTLDGDDGRRLTADRRPDGPTGQQQVQKRVVATSTRNPNPNFYPVSPYNPIYGSFSMDQGVMAIGGLQIAL</sequence>